<dbReference type="OrthoDB" id="430207at2759"/>
<evidence type="ECO:0000313" key="8">
    <source>
        <dbReference type="Proteomes" id="UP000515151"/>
    </source>
</evidence>
<evidence type="ECO:0000256" key="7">
    <source>
        <dbReference type="SAM" id="MobiDB-lite"/>
    </source>
</evidence>
<comment type="similarity">
    <text evidence="2 6">Belongs to the peroxisomal membrane protein PXMP2/4 family.</text>
</comment>
<evidence type="ECO:0000256" key="3">
    <source>
        <dbReference type="ARBA" id="ARBA00022692"/>
    </source>
</evidence>
<keyword evidence="8" id="KW-1185">Reference proteome</keyword>
<evidence type="ECO:0000256" key="1">
    <source>
        <dbReference type="ARBA" id="ARBA00004141"/>
    </source>
</evidence>
<dbReference type="PANTHER" id="PTHR11266">
    <property type="entry name" value="PEROXISOMAL MEMBRANE PROTEIN 2, PXMP2 MPV17"/>
    <property type="match status" value="1"/>
</dbReference>
<dbReference type="Proteomes" id="UP000515151">
    <property type="component" value="Chromosome 4"/>
</dbReference>
<sequence length="329" mass="37190">MAAMNSITAHGPKLRSFIRPAIKEPTGRFSSSFRQSSSTKSTRNWAVASVTEDSKVVSVGKSYPKDDEKPASGNGSDDFKNPKFDGKGESDEFEKLVSRGINATIVLGMGTLAVTKLLSIDHDYWHGWTIYEILRYAPEHNWIAYEEALKTNPVLAKMMISGVVYAIGDWIAQCYEGKPLFEFDRARMFRSGLVGFTLHGSLSHYYYQLCEALFPFQDWWVVPAKVAFDQTVWAAVWNSIYFVVLGFLRFESPSNIFEELRATFWPMLTAGWKLWPFAHLITYGVIPVEQRLLWVDCVELIWVTILSTYSNEKSEARISDASEGGPGSQ</sequence>
<evidence type="ECO:0000256" key="6">
    <source>
        <dbReference type="RuleBase" id="RU363053"/>
    </source>
</evidence>
<dbReference type="RefSeq" id="XP_031393549.1">
    <property type="nucleotide sequence ID" value="XM_031537689.1"/>
</dbReference>
<name>A0A6P8DGF3_PUNGR</name>
<evidence type="ECO:0000256" key="4">
    <source>
        <dbReference type="ARBA" id="ARBA00022989"/>
    </source>
</evidence>
<feature type="compositionally biased region" description="Low complexity" evidence="7">
    <location>
        <begin position="28"/>
        <end position="43"/>
    </location>
</feature>
<dbReference type="GO" id="GO:0005737">
    <property type="term" value="C:cytoplasm"/>
    <property type="evidence" value="ECO:0007669"/>
    <property type="project" value="TreeGrafter"/>
</dbReference>
<dbReference type="AlphaFoldDB" id="A0A6P8DGF3"/>
<evidence type="ECO:0000256" key="5">
    <source>
        <dbReference type="ARBA" id="ARBA00023136"/>
    </source>
</evidence>
<comment type="subcellular location">
    <subcellularLocation>
        <location evidence="1">Membrane</location>
        <topology evidence="1">Multi-pass membrane protein</topology>
    </subcellularLocation>
</comment>
<dbReference type="GO" id="GO:0016020">
    <property type="term" value="C:membrane"/>
    <property type="evidence" value="ECO:0007669"/>
    <property type="project" value="UniProtKB-SubCell"/>
</dbReference>
<gene>
    <name evidence="9" type="primary">LOC116205181</name>
</gene>
<evidence type="ECO:0000256" key="2">
    <source>
        <dbReference type="ARBA" id="ARBA00006824"/>
    </source>
</evidence>
<feature type="region of interest" description="Disordered" evidence="7">
    <location>
        <begin position="1"/>
        <end position="89"/>
    </location>
</feature>
<dbReference type="Pfam" id="PF04117">
    <property type="entry name" value="Mpv17_PMP22"/>
    <property type="match status" value="1"/>
</dbReference>
<reference evidence="8" key="1">
    <citation type="journal article" date="2020" name="Plant Biotechnol. J.">
        <title>The pomegranate (Punica granatum L.) draft genome dissects genetic divergence between soft- and hard-seeded cultivars.</title>
        <authorList>
            <person name="Luo X."/>
            <person name="Li H."/>
            <person name="Wu Z."/>
            <person name="Yao W."/>
            <person name="Zhao P."/>
            <person name="Cao D."/>
            <person name="Yu H."/>
            <person name="Li K."/>
            <person name="Poudel K."/>
            <person name="Zhao D."/>
            <person name="Zhang F."/>
            <person name="Xia X."/>
            <person name="Chen L."/>
            <person name="Wang Q."/>
            <person name="Jing D."/>
            <person name="Cao S."/>
        </authorList>
    </citation>
    <scope>NUCLEOTIDE SEQUENCE [LARGE SCALE GENOMIC DNA]</scope>
    <source>
        <strain evidence="8">cv. Tunisia</strain>
    </source>
</reference>
<feature type="compositionally biased region" description="Basic and acidic residues" evidence="7">
    <location>
        <begin position="77"/>
        <end position="89"/>
    </location>
</feature>
<organism evidence="8 9">
    <name type="scientific">Punica granatum</name>
    <name type="common">Pomegranate</name>
    <dbReference type="NCBI Taxonomy" id="22663"/>
    <lineage>
        <taxon>Eukaryota</taxon>
        <taxon>Viridiplantae</taxon>
        <taxon>Streptophyta</taxon>
        <taxon>Embryophyta</taxon>
        <taxon>Tracheophyta</taxon>
        <taxon>Spermatophyta</taxon>
        <taxon>Magnoliopsida</taxon>
        <taxon>eudicotyledons</taxon>
        <taxon>Gunneridae</taxon>
        <taxon>Pentapetalae</taxon>
        <taxon>rosids</taxon>
        <taxon>malvids</taxon>
        <taxon>Myrtales</taxon>
        <taxon>Lythraceae</taxon>
        <taxon>Punica</taxon>
    </lineage>
</organism>
<dbReference type="PANTHER" id="PTHR11266:SF109">
    <property type="entry name" value="PEROXISOMAL MEMBRANE 22 KDA (MPV17_PMP22) FAMILY PROTEIN"/>
    <property type="match status" value="1"/>
</dbReference>
<keyword evidence="5" id="KW-0472">Membrane</keyword>
<proteinExistence type="inferred from homology"/>
<reference evidence="9" key="2">
    <citation type="submission" date="2025-08" db="UniProtKB">
        <authorList>
            <consortium name="RefSeq"/>
        </authorList>
    </citation>
    <scope>IDENTIFICATION</scope>
    <source>
        <tissue evidence="9">Leaf</tissue>
    </source>
</reference>
<evidence type="ECO:0000313" key="9">
    <source>
        <dbReference type="RefSeq" id="XP_031393549.1"/>
    </source>
</evidence>
<protein>
    <submittedName>
        <fullName evidence="9">Protein SYM1</fullName>
    </submittedName>
</protein>
<keyword evidence="3" id="KW-0812">Transmembrane</keyword>
<dbReference type="GeneID" id="116205181"/>
<keyword evidence="4" id="KW-1133">Transmembrane helix</keyword>
<accession>A0A6P8DGF3</accession>
<dbReference type="InterPro" id="IPR007248">
    <property type="entry name" value="Mpv17_PMP22"/>
</dbReference>